<dbReference type="InterPro" id="IPR015631">
    <property type="entry name" value="CD2/SLAM_rcpt"/>
</dbReference>
<dbReference type="PANTHER" id="PTHR12080:SF18">
    <property type="entry name" value="SLAM FAMILY MEMBER 9"/>
    <property type="match status" value="1"/>
</dbReference>
<dbReference type="Proteomes" id="UP001178461">
    <property type="component" value="Chromosome 16"/>
</dbReference>
<dbReference type="InterPro" id="IPR036179">
    <property type="entry name" value="Ig-like_dom_sf"/>
</dbReference>
<reference evidence="8" key="1">
    <citation type="submission" date="2022-12" db="EMBL/GenBank/DDBJ databases">
        <authorList>
            <person name="Alioto T."/>
            <person name="Alioto T."/>
            <person name="Gomez Garrido J."/>
        </authorList>
    </citation>
    <scope>NUCLEOTIDE SEQUENCE</scope>
</reference>
<keyword evidence="5" id="KW-1133">Transmembrane helix</keyword>
<dbReference type="EMBL" id="OX395143">
    <property type="protein sequence ID" value="CAI5797777.1"/>
    <property type="molecule type" value="Genomic_DNA"/>
</dbReference>
<accession>A0AA35LK89</accession>
<keyword evidence="5" id="KW-0812">Transmembrane</keyword>
<name>A0AA35LK89_9SAUR</name>
<dbReference type="PANTHER" id="PTHR12080">
    <property type="entry name" value="SIGNALING LYMPHOCYTIC ACTIVATION MOLECULE"/>
    <property type="match status" value="1"/>
</dbReference>
<evidence type="ECO:0000256" key="1">
    <source>
        <dbReference type="ARBA" id="ARBA00004370"/>
    </source>
</evidence>
<keyword evidence="4" id="KW-0325">Glycoprotein</keyword>
<evidence type="ECO:0000256" key="4">
    <source>
        <dbReference type="ARBA" id="ARBA00023180"/>
    </source>
</evidence>
<dbReference type="AlphaFoldDB" id="A0AA35LK89"/>
<dbReference type="Gene3D" id="2.60.40.10">
    <property type="entry name" value="Immunoglobulins"/>
    <property type="match status" value="2"/>
</dbReference>
<dbReference type="PROSITE" id="PS50835">
    <property type="entry name" value="IG_LIKE"/>
    <property type="match status" value="1"/>
</dbReference>
<sequence>MILCKAFFILGLLALPAGSSGEENAVNMKGILGRSATFLLNTAEQFKKISWLRTKGKQDLEIFVAAIPRKDPEERCELSDQFLAYRGRLSVSKDCKRLQINNLNQEDSGTYRAQIWIADDKDPIRETFTLMVYKRLLEADLEIVCDPKDYRGGNGTLQLNCSAGSWEDDATFSWAPASMSESTGRSLVTWHNLESNDLNFTCKVENPVSNASKTVSVQKNCSTGVANHTGNEAFYENMSLTLLAAILAVEKVAISVCAGVLMWWKKQRGDATDPKAK</sequence>
<proteinExistence type="predicted"/>
<dbReference type="GO" id="GO:0016020">
    <property type="term" value="C:membrane"/>
    <property type="evidence" value="ECO:0007669"/>
    <property type="project" value="UniProtKB-SubCell"/>
</dbReference>
<feature type="chain" id="PRO_5041295036" evidence="6">
    <location>
        <begin position="22"/>
        <end position="277"/>
    </location>
</feature>
<feature type="signal peptide" evidence="6">
    <location>
        <begin position="1"/>
        <end position="21"/>
    </location>
</feature>
<protein>
    <submittedName>
        <fullName evidence="8">SLAM family member 5-like isoform X2</fullName>
    </submittedName>
</protein>
<evidence type="ECO:0000256" key="5">
    <source>
        <dbReference type="SAM" id="Phobius"/>
    </source>
</evidence>
<keyword evidence="3 5" id="KW-0472">Membrane</keyword>
<feature type="domain" description="Ig-like" evidence="7">
    <location>
        <begin position="153"/>
        <end position="216"/>
    </location>
</feature>
<keyword evidence="9" id="KW-1185">Reference proteome</keyword>
<evidence type="ECO:0000313" key="9">
    <source>
        <dbReference type="Proteomes" id="UP001178461"/>
    </source>
</evidence>
<evidence type="ECO:0000256" key="2">
    <source>
        <dbReference type="ARBA" id="ARBA00022729"/>
    </source>
</evidence>
<dbReference type="InterPro" id="IPR013783">
    <property type="entry name" value="Ig-like_fold"/>
</dbReference>
<evidence type="ECO:0000256" key="3">
    <source>
        <dbReference type="ARBA" id="ARBA00023136"/>
    </source>
</evidence>
<evidence type="ECO:0000259" key="7">
    <source>
        <dbReference type="PROSITE" id="PS50835"/>
    </source>
</evidence>
<dbReference type="InterPro" id="IPR007110">
    <property type="entry name" value="Ig-like_dom"/>
</dbReference>
<keyword evidence="2 6" id="KW-0732">Signal</keyword>
<organism evidence="8 9">
    <name type="scientific">Podarcis lilfordi</name>
    <name type="common">Lilford's wall lizard</name>
    <dbReference type="NCBI Taxonomy" id="74358"/>
    <lineage>
        <taxon>Eukaryota</taxon>
        <taxon>Metazoa</taxon>
        <taxon>Chordata</taxon>
        <taxon>Craniata</taxon>
        <taxon>Vertebrata</taxon>
        <taxon>Euteleostomi</taxon>
        <taxon>Lepidosauria</taxon>
        <taxon>Squamata</taxon>
        <taxon>Bifurcata</taxon>
        <taxon>Unidentata</taxon>
        <taxon>Episquamata</taxon>
        <taxon>Laterata</taxon>
        <taxon>Lacertibaenia</taxon>
        <taxon>Lacertidae</taxon>
        <taxon>Podarcis</taxon>
    </lineage>
</organism>
<gene>
    <name evidence="8" type="ORF">PODLI_1B038191</name>
</gene>
<feature type="transmembrane region" description="Helical" evidence="5">
    <location>
        <begin position="242"/>
        <end position="264"/>
    </location>
</feature>
<comment type="subcellular location">
    <subcellularLocation>
        <location evidence="1">Membrane</location>
    </subcellularLocation>
</comment>
<evidence type="ECO:0000313" key="8">
    <source>
        <dbReference type="EMBL" id="CAI5797777.1"/>
    </source>
</evidence>
<dbReference type="SUPFAM" id="SSF48726">
    <property type="entry name" value="Immunoglobulin"/>
    <property type="match status" value="2"/>
</dbReference>
<evidence type="ECO:0000256" key="6">
    <source>
        <dbReference type="SAM" id="SignalP"/>
    </source>
</evidence>